<protein>
    <recommendedName>
        <fullName evidence="2">Fungal-type protein kinase domain-containing protein</fullName>
    </recommendedName>
</protein>
<evidence type="ECO:0000313" key="4">
    <source>
        <dbReference type="Proteomes" id="UP000054270"/>
    </source>
</evidence>
<accession>A0A0D2NCL4</accession>
<gene>
    <name evidence="3" type="ORF">HYPSUDRAFT_447249</name>
</gene>
<reference evidence="4" key="1">
    <citation type="submission" date="2014-04" db="EMBL/GenBank/DDBJ databases">
        <title>Evolutionary Origins and Diversification of the Mycorrhizal Mutualists.</title>
        <authorList>
            <consortium name="DOE Joint Genome Institute"/>
            <consortium name="Mycorrhizal Genomics Consortium"/>
            <person name="Kohler A."/>
            <person name="Kuo A."/>
            <person name="Nagy L.G."/>
            <person name="Floudas D."/>
            <person name="Copeland A."/>
            <person name="Barry K.W."/>
            <person name="Cichocki N."/>
            <person name="Veneault-Fourrey C."/>
            <person name="LaButti K."/>
            <person name="Lindquist E.A."/>
            <person name="Lipzen A."/>
            <person name="Lundell T."/>
            <person name="Morin E."/>
            <person name="Murat C."/>
            <person name="Riley R."/>
            <person name="Ohm R."/>
            <person name="Sun H."/>
            <person name="Tunlid A."/>
            <person name="Henrissat B."/>
            <person name="Grigoriev I.V."/>
            <person name="Hibbett D.S."/>
            <person name="Martin F."/>
        </authorList>
    </citation>
    <scope>NUCLEOTIDE SEQUENCE [LARGE SCALE GENOMIC DNA]</scope>
    <source>
        <strain evidence="4">FD-334 SS-4</strain>
    </source>
</reference>
<name>A0A0D2NCL4_HYPSF</name>
<proteinExistence type="predicted"/>
<dbReference type="Pfam" id="PF17667">
    <property type="entry name" value="Pkinase_fungal"/>
    <property type="match status" value="1"/>
</dbReference>
<dbReference type="OrthoDB" id="5569250at2759"/>
<evidence type="ECO:0000256" key="1">
    <source>
        <dbReference type="SAM" id="MobiDB-lite"/>
    </source>
</evidence>
<keyword evidence="4" id="KW-1185">Reference proteome</keyword>
<dbReference type="EMBL" id="KN817684">
    <property type="protein sequence ID" value="KJA14326.1"/>
    <property type="molecule type" value="Genomic_DNA"/>
</dbReference>
<sequence>MSTPYTSTTSSSNSAGNAQLKKASLQKNVQDHILLEVDAATFVKEVWGLPSTTISIISKSKLHAAPNVEPIIFAYNNCKSLFRRRTDRKSVPHFLFRKLAATLLANICQTLGLNSDQAITTEFWGTTENGELSSSLFFMHDSKKIPDMLEMFKQVDGHEARWDDVRCSFEFKREDDSMSEQDSIVQSDDVACQPFLASCSSSSPGVVTSHLEDLSPMHLKGRTASGGPTRSSRKRAHSGISDAQATWANQNNKKRRCIAVNGDDAQLFTYALECLATGNRHYATGFLIEEYWATIWYFDRTAVQRTTTFNFSTEEGMLSLGLALFALSQCTMKQAGFDPYLHKLIAPQPGQSITERSVLPLLKPSGSVKEKCYMFPISGSSSDQQYIFPLVDYIYKYSGIVGRDYTR</sequence>
<dbReference type="Proteomes" id="UP000054270">
    <property type="component" value="Unassembled WGS sequence"/>
</dbReference>
<evidence type="ECO:0000313" key="3">
    <source>
        <dbReference type="EMBL" id="KJA14326.1"/>
    </source>
</evidence>
<feature type="region of interest" description="Disordered" evidence="1">
    <location>
        <begin position="218"/>
        <end position="241"/>
    </location>
</feature>
<evidence type="ECO:0000259" key="2">
    <source>
        <dbReference type="Pfam" id="PF17667"/>
    </source>
</evidence>
<organism evidence="3 4">
    <name type="scientific">Hypholoma sublateritium (strain FD-334 SS-4)</name>
    <dbReference type="NCBI Taxonomy" id="945553"/>
    <lineage>
        <taxon>Eukaryota</taxon>
        <taxon>Fungi</taxon>
        <taxon>Dikarya</taxon>
        <taxon>Basidiomycota</taxon>
        <taxon>Agaricomycotina</taxon>
        <taxon>Agaricomycetes</taxon>
        <taxon>Agaricomycetidae</taxon>
        <taxon>Agaricales</taxon>
        <taxon>Agaricineae</taxon>
        <taxon>Strophariaceae</taxon>
        <taxon>Hypholoma</taxon>
    </lineage>
</organism>
<dbReference type="AlphaFoldDB" id="A0A0D2NCL4"/>
<dbReference type="InterPro" id="IPR040976">
    <property type="entry name" value="Pkinase_fungal"/>
</dbReference>
<dbReference type="STRING" id="945553.A0A0D2NCL4"/>
<feature type="domain" description="Fungal-type protein kinase" evidence="2">
    <location>
        <begin position="259"/>
        <end position="362"/>
    </location>
</feature>